<protein>
    <submittedName>
        <fullName evidence="8">APH1-like subunit of gamma-secretase</fullName>
    </submittedName>
</protein>
<dbReference type="Proteomes" id="UP001472866">
    <property type="component" value="Chromosome 17"/>
</dbReference>
<feature type="transmembrane region" description="Helical" evidence="7">
    <location>
        <begin position="31"/>
        <end position="52"/>
    </location>
</feature>
<evidence type="ECO:0000256" key="7">
    <source>
        <dbReference type="SAM" id="Phobius"/>
    </source>
</evidence>
<gene>
    <name evidence="8" type="ORF">HKI87_17g85520</name>
</gene>
<dbReference type="PANTHER" id="PTHR12889">
    <property type="entry name" value="GAMMA-SECRETASE SUBUNIT APH-1"/>
    <property type="match status" value="1"/>
</dbReference>
<feature type="transmembrane region" description="Helical" evidence="7">
    <location>
        <begin position="116"/>
        <end position="136"/>
    </location>
</feature>
<evidence type="ECO:0000256" key="1">
    <source>
        <dbReference type="ARBA" id="ARBA00004141"/>
    </source>
</evidence>
<dbReference type="Pfam" id="PF06105">
    <property type="entry name" value="Aph-1"/>
    <property type="match status" value="1"/>
</dbReference>
<comment type="similarity">
    <text evidence="2">Belongs to the APH-1 family.</text>
</comment>
<organism evidence="8 9">
    <name type="scientific">Chloropicon roscoffensis</name>
    <dbReference type="NCBI Taxonomy" id="1461544"/>
    <lineage>
        <taxon>Eukaryota</taxon>
        <taxon>Viridiplantae</taxon>
        <taxon>Chlorophyta</taxon>
        <taxon>Chloropicophyceae</taxon>
        <taxon>Chloropicales</taxon>
        <taxon>Chloropicaceae</taxon>
        <taxon>Chloropicon</taxon>
    </lineage>
</organism>
<keyword evidence="3 7" id="KW-0812">Transmembrane</keyword>
<keyword evidence="4" id="KW-0914">Notch signaling pathway</keyword>
<accession>A0AAX4PMU3</accession>
<feature type="transmembrane region" description="Helical" evidence="7">
    <location>
        <begin position="227"/>
        <end position="248"/>
    </location>
</feature>
<dbReference type="AlphaFoldDB" id="A0AAX4PMU3"/>
<evidence type="ECO:0000256" key="2">
    <source>
        <dbReference type="ARBA" id="ARBA00005577"/>
    </source>
</evidence>
<dbReference type="GO" id="GO:0016485">
    <property type="term" value="P:protein processing"/>
    <property type="evidence" value="ECO:0007669"/>
    <property type="project" value="InterPro"/>
</dbReference>
<evidence type="ECO:0000256" key="4">
    <source>
        <dbReference type="ARBA" id="ARBA00022976"/>
    </source>
</evidence>
<dbReference type="GO" id="GO:0016020">
    <property type="term" value="C:membrane"/>
    <property type="evidence" value="ECO:0007669"/>
    <property type="project" value="UniProtKB-SubCell"/>
</dbReference>
<feature type="transmembrane region" description="Helical" evidence="7">
    <location>
        <begin position="204"/>
        <end position="221"/>
    </location>
</feature>
<comment type="subcellular location">
    <subcellularLocation>
        <location evidence="1">Membrane</location>
        <topology evidence="1">Multi-pass membrane protein</topology>
    </subcellularLocation>
</comment>
<keyword evidence="5 7" id="KW-1133">Transmembrane helix</keyword>
<evidence type="ECO:0000313" key="9">
    <source>
        <dbReference type="Proteomes" id="UP001472866"/>
    </source>
</evidence>
<evidence type="ECO:0000256" key="3">
    <source>
        <dbReference type="ARBA" id="ARBA00022692"/>
    </source>
</evidence>
<name>A0AAX4PMU3_9CHLO</name>
<proteinExistence type="inferred from homology"/>
<dbReference type="InterPro" id="IPR009294">
    <property type="entry name" value="Aph-1"/>
</dbReference>
<reference evidence="8 9" key="1">
    <citation type="submission" date="2024-03" db="EMBL/GenBank/DDBJ databases">
        <title>Complete genome sequence of the green alga Chloropicon roscoffensis RCC1871.</title>
        <authorList>
            <person name="Lemieux C."/>
            <person name="Pombert J.-F."/>
            <person name="Otis C."/>
            <person name="Turmel M."/>
        </authorList>
    </citation>
    <scope>NUCLEOTIDE SEQUENCE [LARGE SCALE GENOMIC DNA]</scope>
    <source>
        <strain evidence="8 9">RCC1871</strain>
    </source>
</reference>
<dbReference type="GO" id="GO:0007219">
    <property type="term" value="P:Notch signaling pathway"/>
    <property type="evidence" value="ECO:0007669"/>
    <property type="project" value="UniProtKB-KW"/>
</dbReference>
<dbReference type="EMBL" id="CP151517">
    <property type="protein sequence ID" value="WZN66980.1"/>
    <property type="molecule type" value="Genomic_DNA"/>
</dbReference>
<keyword evidence="6 7" id="KW-0472">Membrane</keyword>
<feature type="transmembrane region" description="Helical" evidence="7">
    <location>
        <begin position="156"/>
        <end position="184"/>
    </location>
</feature>
<keyword evidence="9" id="KW-1185">Reference proteome</keyword>
<evidence type="ECO:0000256" key="5">
    <source>
        <dbReference type="ARBA" id="ARBA00022989"/>
    </source>
</evidence>
<sequence length="256" mass="27823">MGFLACAGYTLVGAGPPAAIFYEFIVSSPFVLLVSLASAFFWVTVLLANSVVWRSLSWMTHQGQTEALRVLPLISFFATEELLRPMVFRQTKRATAALERRAVALRHPRLTKLERVRIFLGIGAGQGVAHSCLFFLNTVVTSYRGTYYNQDTCPQMPYFLVAAISTCAMFMVLSFAMVLTSVVFESAQAGPTMSTSRGGDLRKLLPCALHAAAVLISFLNMAKGGCLVSSVLNALLVGAVVWMAARLVRDLARGVQ</sequence>
<evidence type="ECO:0000313" key="8">
    <source>
        <dbReference type="EMBL" id="WZN66980.1"/>
    </source>
</evidence>
<evidence type="ECO:0000256" key="6">
    <source>
        <dbReference type="ARBA" id="ARBA00023136"/>
    </source>
</evidence>